<name>A0ABR0LX94_9PEZI</name>
<gene>
    <name evidence="3" type="ORF">LTR16_004359</name>
</gene>
<keyword evidence="2" id="KW-0472">Membrane</keyword>
<keyword evidence="2" id="KW-0812">Transmembrane</keyword>
<feature type="transmembrane region" description="Helical" evidence="2">
    <location>
        <begin position="175"/>
        <end position="198"/>
    </location>
</feature>
<dbReference type="InterPro" id="IPR039454">
    <property type="entry name" value="OM14"/>
</dbReference>
<dbReference type="PANTHER" id="PTHR38402">
    <property type="entry name" value="MITOCHONDRIAL OUTER MEMBRANE PROTEIN OM14"/>
    <property type="match status" value="1"/>
</dbReference>
<feature type="transmembrane region" description="Helical" evidence="2">
    <location>
        <begin position="143"/>
        <end position="163"/>
    </location>
</feature>
<comment type="caution">
    <text evidence="3">The sequence shown here is derived from an EMBL/GenBank/DDBJ whole genome shotgun (WGS) entry which is preliminary data.</text>
</comment>
<dbReference type="PANTHER" id="PTHR38402:SF1">
    <property type="entry name" value="MITOCHONDRIAL OUTER MEMBRANE PROTEIN OM14"/>
    <property type="match status" value="1"/>
</dbReference>
<dbReference type="EMBL" id="JAVRRA010008776">
    <property type="protein sequence ID" value="KAK5255946.1"/>
    <property type="molecule type" value="Genomic_DNA"/>
</dbReference>
<proteinExistence type="predicted"/>
<sequence length="205" mass="22649">MTFVHDQSARQPANSHVLEQFTRHRRTALHTNAYPRVTQGQTTDNTSRRAPPMPEVEHSDVETSSLVDVDSPHVSSVPSDYETQSVKTDTQAERMEHEAEDRKRQAEQKAHEAKEKAAKAADKAKAKADEAADKMKKNSDNPVVVGNAVAVAAVGGLLGFGAYRKYTAGELTWKVVGAWAGVVGLFAAVDYYTSQYFFKRYPPKK</sequence>
<feature type="compositionally biased region" description="Low complexity" evidence="1">
    <location>
        <begin position="64"/>
        <end position="80"/>
    </location>
</feature>
<evidence type="ECO:0000256" key="1">
    <source>
        <dbReference type="SAM" id="MobiDB-lite"/>
    </source>
</evidence>
<reference evidence="3 4" key="1">
    <citation type="submission" date="2023-08" db="EMBL/GenBank/DDBJ databases">
        <title>Black Yeasts Isolated from many extreme environments.</title>
        <authorList>
            <person name="Coleine C."/>
            <person name="Stajich J.E."/>
            <person name="Selbmann L."/>
        </authorList>
    </citation>
    <scope>NUCLEOTIDE SEQUENCE [LARGE SCALE GENOMIC DNA]</scope>
    <source>
        <strain evidence="3 4">CCFEE 536</strain>
    </source>
</reference>
<keyword evidence="4" id="KW-1185">Reference proteome</keyword>
<keyword evidence="2" id="KW-1133">Transmembrane helix</keyword>
<evidence type="ECO:0000313" key="3">
    <source>
        <dbReference type="EMBL" id="KAK5255946.1"/>
    </source>
</evidence>
<evidence type="ECO:0008006" key="5">
    <source>
        <dbReference type="Google" id="ProtNLM"/>
    </source>
</evidence>
<protein>
    <recommendedName>
        <fullName evidence="5">Mitochondrial outer membrane protein OM14 C-terminal domain-containing protein</fullName>
    </recommendedName>
</protein>
<accession>A0ABR0LX94</accession>
<evidence type="ECO:0000256" key="2">
    <source>
        <dbReference type="SAM" id="Phobius"/>
    </source>
</evidence>
<feature type="region of interest" description="Disordered" evidence="1">
    <location>
        <begin position="27"/>
        <end position="139"/>
    </location>
</feature>
<feature type="compositionally biased region" description="Basic and acidic residues" evidence="1">
    <location>
        <begin position="90"/>
        <end position="139"/>
    </location>
</feature>
<dbReference type="Proteomes" id="UP001357485">
    <property type="component" value="Unassembled WGS sequence"/>
</dbReference>
<organism evidence="3 4">
    <name type="scientific">Cryomyces antarcticus</name>
    <dbReference type="NCBI Taxonomy" id="329879"/>
    <lineage>
        <taxon>Eukaryota</taxon>
        <taxon>Fungi</taxon>
        <taxon>Dikarya</taxon>
        <taxon>Ascomycota</taxon>
        <taxon>Pezizomycotina</taxon>
        <taxon>Dothideomycetes</taxon>
        <taxon>Dothideomycetes incertae sedis</taxon>
        <taxon>Cryomyces</taxon>
    </lineage>
</organism>
<evidence type="ECO:0000313" key="4">
    <source>
        <dbReference type="Proteomes" id="UP001357485"/>
    </source>
</evidence>